<reference evidence="1" key="1">
    <citation type="journal article" date="2020" name="Stud. Mycol.">
        <title>101 Dothideomycetes genomes: a test case for predicting lifestyles and emergence of pathogens.</title>
        <authorList>
            <person name="Haridas S."/>
            <person name="Albert R."/>
            <person name="Binder M."/>
            <person name="Bloem J."/>
            <person name="Labutti K."/>
            <person name="Salamov A."/>
            <person name="Andreopoulos B."/>
            <person name="Baker S."/>
            <person name="Barry K."/>
            <person name="Bills G."/>
            <person name="Bluhm B."/>
            <person name="Cannon C."/>
            <person name="Castanera R."/>
            <person name="Culley D."/>
            <person name="Daum C."/>
            <person name="Ezra D."/>
            <person name="Gonzalez J."/>
            <person name="Henrissat B."/>
            <person name="Kuo A."/>
            <person name="Liang C."/>
            <person name="Lipzen A."/>
            <person name="Lutzoni F."/>
            <person name="Magnuson J."/>
            <person name="Mondo S."/>
            <person name="Nolan M."/>
            <person name="Ohm R."/>
            <person name="Pangilinan J."/>
            <person name="Park H.-J."/>
            <person name="Ramirez L."/>
            <person name="Alfaro M."/>
            <person name="Sun H."/>
            <person name="Tritt A."/>
            <person name="Yoshinaga Y."/>
            <person name="Zwiers L.-H."/>
            <person name="Turgeon B."/>
            <person name="Goodwin S."/>
            <person name="Spatafora J."/>
            <person name="Crous P."/>
            <person name="Grigoriev I."/>
        </authorList>
    </citation>
    <scope>NUCLEOTIDE SEQUENCE</scope>
    <source>
        <strain evidence="1">ATCC 200398</strain>
    </source>
</reference>
<evidence type="ECO:0000313" key="1">
    <source>
        <dbReference type="EMBL" id="KAF2475835.1"/>
    </source>
</evidence>
<evidence type="ECO:0000313" key="2">
    <source>
        <dbReference type="Proteomes" id="UP000799755"/>
    </source>
</evidence>
<name>A0ACB6RBX3_9PLEO</name>
<sequence length="786" mass="89773">MANVFSRFQKQPGGGSGESQEGNAVTAIDHDLSETINPEKNNPEIAMAGDLPTPFENEDDIPEDVRELPKVVRSIVSLEDDPTSPTITFRYFILCFIFVPPGAILYTIGAYRTTAAVYPILFVQIASHYVGQWLAEILPGRIIRVPFTKLSFSLNPGPWNAKENVLVTLTAASGATGNAAWSAISLAQLYYNTYIPVPVALFFMWAIVYIGYAMAALARQFLLYDPIYTWPYSLMQTAVFETMRKSSRDSRVARKQKYVFFMVFGFCIFWHFLPEYIFPFLSSLSFLCWVAPRNPVANFIGAGIGGMGFLNLSLDWANISNQSLISPMITPFWTTCVLTAAFVLNCWILLPAAKWGSLGEWKHNLMSNRVFLANGTKYPVAELIGPNHTFNETAYQHYGPVYMGAQAIWSLFFDYSSYISAFTWMLLFGWDNIRGTMAKLRERAASRGKDSINHFYTDRLNVIQRQYKEVPLWWYLALFVASFVTIVTILAKGYFFIPIWTFFVAILTSGFMIVPFSWLYSFSSFQVAIGTFNELLYGFMVHAVSGHKHPAGANTYGCIAGDIWYRAQYMLQDQKIGHYMHIPPRAVFFSQIFGELIGIPINYGIIQWVLRTKREYILGNIKDPLGQWTGQLLASYNTMGVQYVLIGPKRLFAQHMYKPLPWAFLYGAAAPFILYLLHRKWPKSKLKFHLWNVTIFGSGVSQFYGNLSTGYISRFIVGYISMRWYFRHRFETWRRYNFLIAAALDAGFNIAMLLMFLIFSSGKIIKMPLWWGNNEESVERCFALDN</sequence>
<comment type="caution">
    <text evidence="1">The sequence shown here is derived from an EMBL/GenBank/DDBJ whole genome shotgun (WGS) entry which is preliminary data.</text>
</comment>
<protein>
    <submittedName>
        <fullName evidence="1">Oligopeptide transporter</fullName>
    </submittedName>
</protein>
<dbReference type="Proteomes" id="UP000799755">
    <property type="component" value="Unassembled WGS sequence"/>
</dbReference>
<dbReference type="EMBL" id="MU003495">
    <property type="protein sequence ID" value="KAF2475835.1"/>
    <property type="molecule type" value="Genomic_DNA"/>
</dbReference>
<proteinExistence type="predicted"/>
<accession>A0ACB6RBX3</accession>
<keyword evidence="2" id="KW-1185">Reference proteome</keyword>
<gene>
    <name evidence="1" type="ORF">BDR25DRAFT_88977</name>
</gene>
<organism evidence="1 2">
    <name type="scientific">Lindgomyces ingoldianus</name>
    <dbReference type="NCBI Taxonomy" id="673940"/>
    <lineage>
        <taxon>Eukaryota</taxon>
        <taxon>Fungi</taxon>
        <taxon>Dikarya</taxon>
        <taxon>Ascomycota</taxon>
        <taxon>Pezizomycotina</taxon>
        <taxon>Dothideomycetes</taxon>
        <taxon>Pleosporomycetidae</taxon>
        <taxon>Pleosporales</taxon>
        <taxon>Lindgomycetaceae</taxon>
        <taxon>Lindgomyces</taxon>
    </lineage>
</organism>